<dbReference type="Gene3D" id="3.50.50.60">
    <property type="entry name" value="FAD/NAD(P)-binding domain"/>
    <property type="match status" value="2"/>
</dbReference>
<keyword evidence="1" id="KW-0285">Flavoprotein</keyword>
<accession>A0ABR1P952</accession>
<reference evidence="5 6" key="1">
    <citation type="submission" date="2024-02" db="EMBL/GenBank/DDBJ databases">
        <title>De novo assembly and annotation of 12 fungi associated with fruit tree decline syndrome in Ontario, Canada.</title>
        <authorList>
            <person name="Sulman M."/>
            <person name="Ellouze W."/>
            <person name="Ilyukhin E."/>
        </authorList>
    </citation>
    <scope>NUCLEOTIDE SEQUENCE [LARGE SCALE GENOMIC DNA]</scope>
    <source>
        <strain evidence="5 6">M169</strain>
    </source>
</reference>
<evidence type="ECO:0000256" key="4">
    <source>
        <dbReference type="ARBA" id="ARBA00023002"/>
    </source>
</evidence>
<dbReference type="SUPFAM" id="SSF51905">
    <property type="entry name" value="FAD/NAD(P)-binding domain"/>
    <property type="match status" value="3"/>
</dbReference>
<dbReference type="EMBL" id="JAKNSF020000029">
    <property type="protein sequence ID" value="KAK7729341.1"/>
    <property type="molecule type" value="Genomic_DNA"/>
</dbReference>
<proteinExistence type="predicted"/>
<keyword evidence="6" id="KW-1185">Reference proteome</keyword>
<organism evidence="5 6">
    <name type="scientific">Diaporthe eres</name>
    <name type="common">Phomopsis oblonga</name>
    <dbReference type="NCBI Taxonomy" id="83184"/>
    <lineage>
        <taxon>Eukaryota</taxon>
        <taxon>Fungi</taxon>
        <taxon>Dikarya</taxon>
        <taxon>Ascomycota</taxon>
        <taxon>Pezizomycotina</taxon>
        <taxon>Sordariomycetes</taxon>
        <taxon>Sordariomycetidae</taxon>
        <taxon>Diaporthales</taxon>
        <taxon>Diaporthaceae</taxon>
        <taxon>Diaporthe</taxon>
        <taxon>Diaporthe eres species complex</taxon>
    </lineage>
</organism>
<keyword evidence="3" id="KW-0521">NADP</keyword>
<sequence length="495" mass="55044">MSDTESFVHRFFWDTEDLQTYPWPNRYVQGPEILSYLQHVVAKHDMRKHIQLNSAVVDASWDDSAAVWVATTEAGEKFTGRYLITAPGALHKATYPDIPGLNTFEGVLVHSSQWDDDLNLAGKRVGVVGCGATGVQIVTAIAPQVECLVSFQRTPQYSVPAHNYPISSQQRALVNVHYDQIVEQVWKSMSGFGFAESTRPTMSVGPEERQRIFEDLWTAGQGIHFMLGGFGDLFNDLEANEEACAFIRKKIQQIVKDPETAEQVTPREPFARRPLCDSGYYETLNRDNVQVISCRENPIAALTQTGIEMRDGTKFELDVIIFATGFEAFTGAYTCFPIRGREGKLLTDHWNEGGRSYLGISCSGFPNMFMINGPLTPFGNMAATMQAVTRPISRLIEAAESLGRQGGKETGYGCTIEAEPEAETQWFQHCQDMAEGSLFKSTNSYFFERDAEGQPTAVRVFLGGLKMWGDTVDDVLNDGNRGFAIVRRASSRVTG</sequence>
<dbReference type="Pfam" id="PF00743">
    <property type="entry name" value="FMO-like"/>
    <property type="match status" value="1"/>
</dbReference>
<keyword evidence="4" id="KW-0560">Oxidoreductase</keyword>
<evidence type="ECO:0000313" key="6">
    <source>
        <dbReference type="Proteomes" id="UP001430848"/>
    </source>
</evidence>
<comment type="caution">
    <text evidence="5">The sequence shown here is derived from an EMBL/GenBank/DDBJ whole genome shotgun (WGS) entry which is preliminary data.</text>
</comment>
<protein>
    <recommendedName>
        <fullName evidence="7">Cyclohexanone monooxygenase</fullName>
    </recommendedName>
</protein>
<evidence type="ECO:0000256" key="2">
    <source>
        <dbReference type="ARBA" id="ARBA00022827"/>
    </source>
</evidence>
<evidence type="ECO:0000313" key="5">
    <source>
        <dbReference type="EMBL" id="KAK7729341.1"/>
    </source>
</evidence>
<dbReference type="Proteomes" id="UP001430848">
    <property type="component" value="Unassembled WGS sequence"/>
</dbReference>
<dbReference type="PANTHER" id="PTHR43098:SF5">
    <property type="entry name" value="DUAL-FUNCTIONAL MONOOXYGENASE_METHYLTRANSFERASE PSOF"/>
    <property type="match status" value="1"/>
</dbReference>
<evidence type="ECO:0008006" key="7">
    <source>
        <dbReference type="Google" id="ProtNLM"/>
    </source>
</evidence>
<dbReference type="InterPro" id="IPR036188">
    <property type="entry name" value="FAD/NAD-bd_sf"/>
</dbReference>
<name>A0ABR1P952_DIAER</name>
<dbReference type="InterPro" id="IPR020946">
    <property type="entry name" value="Flavin_mOase-like"/>
</dbReference>
<keyword evidence="2" id="KW-0274">FAD</keyword>
<dbReference type="PANTHER" id="PTHR43098">
    <property type="entry name" value="L-ORNITHINE N(5)-MONOOXYGENASE-RELATED"/>
    <property type="match status" value="1"/>
</dbReference>
<gene>
    <name evidence="5" type="ORF">SLS63_006214</name>
</gene>
<evidence type="ECO:0000256" key="3">
    <source>
        <dbReference type="ARBA" id="ARBA00022857"/>
    </source>
</evidence>
<evidence type="ECO:0000256" key="1">
    <source>
        <dbReference type="ARBA" id="ARBA00022630"/>
    </source>
</evidence>
<dbReference type="InterPro" id="IPR050775">
    <property type="entry name" value="FAD-binding_Monooxygenases"/>
</dbReference>